<organism evidence="3 4">
    <name type="scientific">Chondromyces apiculatus DSM 436</name>
    <dbReference type="NCBI Taxonomy" id="1192034"/>
    <lineage>
        <taxon>Bacteria</taxon>
        <taxon>Pseudomonadati</taxon>
        <taxon>Myxococcota</taxon>
        <taxon>Polyangia</taxon>
        <taxon>Polyangiales</taxon>
        <taxon>Polyangiaceae</taxon>
        <taxon>Chondromyces</taxon>
    </lineage>
</organism>
<protein>
    <submittedName>
        <fullName evidence="3">HNH endonuclease family protein</fullName>
    </submittedName>
</protein>
<evidence type="ECO:0000256" key="1">
    <source>
        <dbReference type="SAM" id="MobiDB-lite"/>
    </source>
</evidence>
<sequence length="234" mass="26751">MRKVGHPHRDEPGSEDVDAAVASKRDDQREDPLGEDEERTSLQRSEPLDLPVLVVNRQFHPVKLTSARRAFLLLYSGSALALDEAGELHDFSAWRRLPVREKDHRVPIVGGSLRVPRVVHLRHYDRVRRPTVPLTRKTVMLRDGHQCQYCSKQPAIRDLNIDHVIPRSRGGNSSWENLVTACRTCNLRKGWRTPDEASMRLIRAPQAPRWSLAALIVMGSPLIFEEWNPFLRAS</sequence>
<dbReference type="PANTHER" id="PTHR33877">
    <property type="entry name" value="SLL1193 PROTEIN"/>
    <property type="match status" value="1"/>
</dbReference>
<dbReference type="InterPro" id="IPR029471">
    <property type="entry name" value="HNH_5"/>
</dbReference>
<feature type="region of interest" description="Disordered" evidence="1">
    <location>
        <begin position="1"/>
        <end position="44"/>
    </location>
</feature>
<gene>
    <name evidence="3" type="ORF">CAP_7804</name>
</gene>
<evidence type="ECO:0000313" key="4">
    <source>
        <dbReference type="Proteomes" id="UP000019678"/>
    </source>
</evidence>
<dbReference type="InterPro" id="IPR052892">
    <property type="entry name" value="NA-targeting_endonuclease"/>
</dbReference>
<dbReference type="CDD" id="cd00085">
    <property type="entry name" value="HNHc"/>
    <property type="match status" value="1"/>
</dbReference>
<dbReference type="GO" id="GO:0004519">
    <property type="term" value="F:endonuclease activity"/>
    <property type="evidence" value="ECO:0007669"/>
    <property type="project" value="UniProtKB-KW"/>
</dbReference>
<keyword evidence="4" id="KW-1185">Reference proteome</keyword>
<proteinExistence type="predicted"/>
<dbReference type="Proteomes" id="UP000019678">
    <property type="component" value="Unassembled WGS sequence"/>
</dbReference>
<accession>A0A017SXP1</accession>
<feature type="compositionally biased region" description="Basic and acidic residues" evidence="1">
    <location>
        <begin position="23"/>
        <end position="32"/>
    </location>
</feature>
<dbReference type="AlphaFoldDB" id="A0A017SXP1"/>
<dbReference type="Gene3D" id="1.10.30.50">
    <property type="match status" value="1"/>
</dbReference>
<keyword evidence="3" id="KW-0255">Endonuclease</keyword>
<reference evidence="3 4" key="1">
    <citation type="submission" date="2013-05" db="EMBL/GenBank/DDBJ databases">
        <title>Genome assembly of Chondromyces apiculatus DSM 436.</title>
        <authorList>
            <person name="Sharma G."/>
            <person name="Khatri I."/>
            <person name="Kaur C."/>
            <person name="Mayilraj S."/>
            <person name="Subramanian S."/>
        </authorList>
    </citation>
    <scope>NUCLEOTIDE SEQUENCE [LARGE SCALE GENOMIC DNA]</scope>
    <source>
        <strain evidence="3 4">DSM 436</strain>
    </source>
</reference>
<dbReference type="InterPro" id="IPR003615">
    <property type="entry name" value="HNH_nuc"/>
</dbReference>
<dbReference type="STRING" id="1192034.CAP_7804"/>
<keyword evidence="3" id="KW-0378">Hydrolase</keyword>
<dbReference type="Pfam" id="PF14279">
    <property type="entry name" value="HNH_5"/>
    <property type="match status" value="1"/>
</dbReference>
<evidence type="ECO:0000313" key="3">
    <source>
        <dbReference type="EMBL" id="EYF01738.1"/>
    </source>
</evidence>
<feature type="domain" description="HNH nuclease" evidence="2">
    <location>
        <begin position="134"/>
        <end position="187"/>
    </location>
</feature>
<evidence type="ECO:0000259" key="2">
    <source>
        <dbReference type="SMART" id="SM00507"/>
    </source>
</evidence>
<dbReference type="SMART" id="SM00507">
    <property type="entry name" value="HNHc"/>
    <property type="match status" value="1"/>
</dbReference>
<name>A0A017SXP1_9BACT</name>
<dbReference type="eggNOG" id="COG1403">
    <property type="taxonomic scope" value="Bacteria"/>
</dbReference>
<comment type="caution">
    <text evidence="3">The sequence shown here is derived from an EMBL/GenBank/DDBJ whole genome shotgun (WGS) entry which is preliminary data.</text>
</comment>
<keyword evidence="3" id="KW-0540">Nuclease</keyword>
<dbReference type="PANTHER" id="PTHR33877:SF2">
    <property type="entry name" value="OS07G0170200 PROTEIN"/>
    <property type="match status" value="1"/>
</dbReference>
<dbReference type="EMBL" id="ASRX01000072">
    <property type="protein sequence ID" value="EYF01738.1"/>
    <property type="molecule type" value="Genomic_DNA"/>
</dbReference>